<accession>A0A952FHH6</accession>
<dbReference type="GO" id="GO:0016757">
    <property type="term" value="F:glycosyltransferase activity"/>
    <property type="evidence" value="ECO:0007669"/>
    <property type="project" value="UniProtKB-KW"/>
</dbReference>
<dbReference type="EC" id="2.4.2.52" evidence="2"/>
<dbReference type="AlphaFoldDB" id="A0A952FHH6"/>
<dbReference type="GO" id="GO:0046917">
    <property type="term" value="F:triphosphoribosyl-dephospho-CoA synthase activity"/>
    <property type="evidence" value="ECO:0007669"/>
    <property type="project" value="UniProtKB-EC"/>
</dbReference>
<dbReference type="HAMAP" id="MF_01883">
    <property type="entry name" value="MdcB"/>
    <property type="match status" value="1"/>
</dbReference>
<reference evidence="6" key="1">
    <citation type="submission" date="2020-06" db="EMBL/GenBank/DDBJ databases">
        <title>Stable isotope informed genome-resolved metagenomics uncovers potential trophic interactions in rhizosphere soil.</title>
        <authorList>
            <person name="Starr E.P."/>
            <person name="Shi S."/>
            <person name="Blazewicz S.J."/>
            <person name="Koch B.J."/>
            <person name="Probst A.J."/>
            <person name="Hungate B.A."/>
            <person name="Pett-Ridge J."/>
            <person name="Firestone M.K."/>
            <person name="Banfield J.F."/>
        </authorList>
    </citation>
    <scope>NUCLEOTIDE SEQUENCE</scope>
    <source>
        <strain evidence="6">YM_69_17</strain>
    </source>
</reference>
<dbReference type="GO" id="GO:0005524">
    <property type="term" value="F:ATP binding"/>
    <property type="evidence" value="ECO:0007669"/>
    <property type="project" value="UniProtKB-KW"/>
</dbReference>
<dbReference type="Proteomes" id="UP000700706">
    <property type="component" value="Unassembled WGS sequence"/>
</dbReference>
<evidence type="ECO:0000256" key="3">
    <source>
        <dbReference type="ARBA" id="ARBA00022679"/>
    </source>
</evidence>
<protein>
    <recommendedName>
        <fullName evidence="2">triphosphoribosyl-dephospho-CoA synthase</fullName>
        <ecNumber evidence="2">2.4.2.52</ecNumber>
    </recommendedName>
</protein>
<sequence>MRAHPLRLSRPAPDAGIAPQRQVSVLPVAVAERLGDIASAALVAELETWPKPGLVSHVDSGSHDDMDHTTFRRSAGAIRPFFARLAIAGAAGAEMELLRQIGRDAEEAMLAATGGVNTHRGAIFGLGLLCAAAGAASAEGAPARLSATQLTDIVARRWGDDILRGPIPLRSNGSGVLRRFGAGGARAEAAAGFPQLRGIGLPGLRRGRALAGDEGAARVQAIFALMAEVEDTNLLHRGGSAGLQDAQDAARRFLDDGGVGQGDWEARAVVIHHEFIRRRLSAGGCADLLDGLDRLDMTGPVRLDGEIALDAGSGVNWRELRQEFRRPDG</sequence>
<keyword evidence="3 6" id="KW-0808">Transferase</keyword>
<evidence type="ECO:0000256" key="2">
    <source>
        <dbReference type="ARBA" id="ARBA00012074"/>
    </source>
</evidence>
<organism evidence="6 7">
    <name type="scientific">Inquilinus limosus</name>
    <dbReference type="NCBI Taxonomy" id="171674"/>
    <lineage>
        <taxon>Bacteria</taxon>
        <taxon>Pseudomonadati</taxon>
        <taxon>Pseudomonadota</taxon>
        <taxon>Alphaproteobacteria</taxon>
        <taxon>Rhodospirillales</taxon>
        <taxon>Rhodospirillaceae</taxon>
        <taxon>Inquilinus</taxon>
    </lineage>
</organism>
<keyword evidence="5" id="KW-0067">ATP-binding</keyword>
<dbReference type="GO" id="GO:0051191">
    <property type="term" value="P:prosthetic group biosynthetic process"/>
    <property type="evidence" value="ECO:0007669"/>
    <property type="project" value="TreeGrafter"/>
</dbReference>
<dbReference type="EMBL" id="JAEKLZ010000157">
    <property type="protein sequence ID" value="MBW8724992.1"/>
    <property type="molecule type" value="Genomic_DNA"/>
</dbReference>
<keyword evidence="4" id="KW-0547">Nucleotide-binding</keyword>
<name>A0A952FHH6_9PROT</name>
<dbReference type="NCBIfam" id="TIGR03132">
    <property type="entry name" value="malonate_mdcB"/>
    <property type="match status" value="1"/>
</dbReference>
<feature type="non-terminal residue" evidence="6">
    <location>
        <position position="329"/>
    </location>
</feature>
<evidence type="ECO:0000256" key="4">
    <source>
        <dbReference type="ARBA" id="ARBA00022741"/>
    </source>
</evidence>
<dbReference type="PANTHER" id="PTHR30201">
    <property type="entry name" value="TRIPHOSPHORIBOSYL-DEPHOSPHO-COA SYNTHASE"/>
    <property type="match status" value="1"/>
</dbReference>
<dbReference type="PANTHER" id="PTHR30201:SF2">
    <property type="entry name" value="2-(5''-TRIPHOSPHORIBOSYL)-3'-DEPHOSPHOCOENZYME-A SYNTHASE"/>
    <property type="match status" value="1"/>
</dbReference>
<evidence type="ECO:0000256" key="5">
    <source>
        <dbReference type="ARBA" id="ARBA00022840"/>
    </source>
</evidence>
<comment type="catalytic activity">
    <reaction evidence="1">
        <text>3'-dephospho-CoA + ATP = 2'-(5''-triphospho-alpha-D-ribosyl)-3'-dephospho-CoA + adenine</text>
        <dbReference type="Rhea" id="RHEA:15117"/>
        <dbReference type="ChEBI" id="CHEBI:16708"/>
        <dbReference type="ChEBI" id="CHEBI:30616"/>
        <dbReference type="ChEBI" id="CHEBI:57328"/>
        <dbReference type="ChEBI" id="CHEBI:61378"/>
        <dbReference type="EC" id="2.4.2.52"/>
    </reaction>
</comment>
<dbReference type="Pfam" id="PF01874">
    <property type="entry name" value="CitG"/>
    <property type="match status" value="1"/>
</dbReference>
<comment type="caution">
    <text evidence="6">The sequence shown here is derived from an EMBL/GenBank/DDBJ whole genome shotgun (WGS) entry which is preliminary data.</text>
</comment>
<dbReference type="InterPro" id="IPR017555">
    <property type="entry name" value="TriPribosyl-deP-CoA_syn"/>
</dbReference>
<gene>
    <name evidence="6" type="primary">mdcB</name>
    <name evidence="6" type="ORF">JF625_07540</name>
</gene>
<keyword evidence="6" id="KW-0328">Glycosyltransferase</keyword>
<evidence type="ECO:0000313" key="6">
    <source>
        <dbReference type="EMBL" id="MBW8724992.1"/>
    </source>
</evidence>
<evidence type="ECO:0000256" key="1">
    <source>
        <dbReference type="ARBA" id="ARBA00001210"/>
    </source>
</evidence>
<dbReference type="Gene3D" id="1.10.4200.10">
    <property type="entry name" value="Triphosphoribosyl-dephospho-CoA protein"/>
    <property type="match status" value="2"/>
</dbReference>
<evidence type="ECO:0000313" key="7">
    <source>
        <dbReference type="Proteomes" id="UP000700706"/>
    </source>
</evidence>
<dbReference type="InterPro" id="IPR002736">
    <property type="entry name" value="CitG"/>
</dbReference>
<proteinExistence type="inferred from homology"/>